<dbReference type="OrthoDB" id="25872at2759"/>
<keyword evidence="7" id="KW-0539">Nucleus</keyword>
<organism evidence="10 11">
    <name type="scientific">Leptobrachium leishanense</name>
    <name type="common">Leishan spiny toad</name>
    <dbReference type="NCBI Taxonomy" id="445787"/>
    <lineage>
        <taxon>Eukaryota</taxon>
        <taxon>Metazoa</taxon>
        <taxon>Chordata</taxon>
        <taxon>Craniata</taxon>
        <taxon>Vertebrata</taxon>
        <taxon>Euteleostomi</taxon>
        <taxon>Amphibia</taxon>
        <taxon>Batrachia</taxon>
        <taxon>Anura</taxon>
        <taxon>Pelobatoidea</taxon>
        <taxon>Megophryidae</taxon>
        <taxon>Leptobrachium</taxon>
    </lineage>
</organism>
<dbReference type="GO" id="GO:0005634">
    <property type="term" value="C:nucleus"/>
    <property type="evidence" value="ECO:0007669"/>
    <property type="project" value="UniProtKB-SubCell"/>
</dbReference>
<keyword evidence="11" id="KW-1185">Reference proteome</keyword>
<evidence type="ECO:0008006" key="12">
    <source>
        <dbReference type="Google" id="ProtNLM"/>
    </source>
</evidence>
<reference evidence="10" key="2">
    <citation type="submission" date="2025-09" db="UniProtKB">
        <authorList>
            <consortium name="Ensembl"/>
        </authorList>
    </citation>
    <scope>IDENTIFICATION</scope>
</reference>
<dbReference type="InterPro" id="IPR030217">
    <property type="entry name" value="NXF_fam"/>
</dbReference>
<keyword evidence="3" id="KW-0813">Transport</keyword>
<evidence type="ECO:0000256" key="5">
    <source>
        <dbReference type="ARBA" id="ARBA00022737"/>
    </source>
</evidence>
<dbReference type="Ensembl" id="ENSLLET00000026539.1">
    <property type="protein sequence ID" value="ENSLLEP00000025561.1"/>
    <property type="gene ID" value="ENSLLEG00000016221.1"/>
</dbReference>
<dbReference type="InterPro" id="IPR002075">
    <property type="entry name" value="NTF2_dom"/>
</dbReference>
<dbReference type="GO" id="GO:0016973">
    <property type="term" value="P:poly(A)+ mRNA export from nucleus"/>
    <property type="evidence" value="ECO:0007669"/>
    <property type="project" value="TreeGrafter"/>
</dbReference>
<dbReference type="AlphaFoldDB" id="A0A8C5WAR5"/>
<dbReference type="GeneTree" id="ENSGT00390000007539"/>
<dbReference type="Pfam" id="PF03943">
    <property type="entry name" value="TAP_C"/>
    <property type="match status" value="1"/>
</dbReference>
<dbReference type="SMART" id="SM00804">
    <property type="entry name" value="TAP_C"/>
    <property type="match status" value="1"/>
</dbReference>
<dbReference type="Pfam" id="PF22602">
    <property type="entry name" value="NXF_NTF2"/>
    <property type="match status" value="1"/>
</dbReference>
<dbReference type="Gene3D" id="1.10.8.10">
    <property type="entry name" value="DNA helicase RuvA subunit, C-terminal domain"/>
    <property type="match status" value="1"/>
</dbReference>
<keyword evidence="6" id="KW-0509">mRNA transport</keyword>
<evidence type="ECO:0000313" key="11">
    <source>
        <dbReference type="Proteomes" id="UP000694569"/>
    </source>
</evidence>
<dbReference type="PROSITE" id="PS51450">
    <property type="entry name" value="LRR"/>
    <property type="match status" value="1"/>
</dbReference>
<dbReference type="InterPro" id="IPR032710">
    <property type="entry name" value="NTF2-like_dom_sf"/>
</dbReference>
<dbReference type="Gene3D" id="3.10.450.50">
    <property type="match status" value="1"/>
</dbReference>
<dbReference type="SUPFAM" id="SSF54427">
    <property type="entry name" value="NTF2-like"/>
    <property type="match status" value="1"/>
</dbReference>
<evidence type="ECO:0000256" key="4">
    <source>
        <dbReference type="ARBA" id="ARBA00022614"/>
    </source>
</evidence>
<dbReference type="InterPro" id="IPR005637">
    <property type="entry name" value="TAP_C_dom"/>
</dbReference>
<dbReference type="PANTHER" id="PTHR10662:SF50">
    <property type="entry name" value="NUCLEAR RNA EXPORT FACTOR 1"/>
    <property type="match status" value="1"/>
</dbReference>
<dbReference type="FunFam" id="3.10.450.50:FF:000004">
    <property type="entry name" value="Nuclear RNA export factor 1"/>
    <property type="match status" value="1"/>
</dbReference>
<dbReference type="PROSITE" id="PS51281">
    <property type="entry name" value="TAP_C"/>
    <property type="match status" value="1"/>
</dbReference>
<dbReference type="Pfam" id="PF24048">
    <property type="entry name" value="LRR_NXF1-5"/>
    <property type="match status" value="1"/>
</dbReference>
<comment type="subcellular location">
    <subcellularLocation>
        <location evidence="1">Nucleus</location>
    </subcellularLocation>
</comment>
<dbReference type="PROSITE" id="PS50177">
    <property type="entry name" value="NTF2_DOMAIN"/>
    <property type="match status" value="1"/>
</dbReference>
<feature type="domain" description="NTF2" evidence="8">
    <location>
        <begin position="255"/>
        <end position="412"/>
    </location>
</feature>
<protein>
    <recommendedName>
        <fullName evidence="12">Nuclear RNA export factor 1</fullName>
    </recommendedName>
</protein>
<dbReference type="GO" id="GO:0003723">
    <property type="term" value="F:RNA binding"/>
    <property type="evidence" value="ECO:0007669"/>
    <property type="project" value="TreeGrafter"/>
</dbReference>
<evidence type="ECO:0000259" key="8">
    <source>
        <dbReference type="PROSITE" id="PS50177"/>
    </source>
</evidence>
<evidence type="ECO:0000256" key="6">
    <source>
        <dbReference type="ARBA" id="ARBA00022816"/>
    </source>
</evidence>
<dbReference type="SUPFAM" id="SSF46934">
    <property type="entry name" value="UBA-like"/>
    <property type="match status" value="1"/>
</dbReference>
<dbReference type="FunFam" id="1.10.8.10:FF:000018">
    <property type="entry name" value="Nuclear RNA export factor 1"/>
    <property type="match status" value="1"/>
</dbReference>
<keyword evidence="4" id="KW-0433">Leucine-rich repeat</keyword>
<evidence type="ECO:0000256" key="1">
    <source>
        <dbReference type="ARBA" id="ARBA00004123"/>
    </source>
</evidence>
<evidence type="ECO:0000259" key="9">
    <source>
        <dbReference type="PROSITE" id="PS51281"/>
    </source>
</evidence>
<comment type="similarity">
    <text evidence="2">Belongs to the NXF family.</text>
</comment>
<feature type="domain" description="TAP-C" evidence="9">
    <location>
        <begin position="431"/>
        <end position="486"/>
    </location>
</feature>
<evidence type="ECO:0000256" key="7">
    <source>
        <dbReference type="ARBA" id="ARBA00023242"/>
    </source>
</evidence>
<dbReference type="InterPro" id="IPR057125">
    <property type="entry name" value="NXF1/2/3/5-like_LRR"/>
</dbReference>
<dbReference type="InterPro" id="IPR032675">
    <property type="entry name" value="LRR_dom_sf"/>
</dbReference>
<dbReference type="CDD" id="cd14342">
    <property type="entry name" value="UBA_TAP-C"/>
    <property type="match status" value="1"/>
</dbReference>
<reference evidence="10" key="1">
    <citation type="submission" date="2025-08" db="UniProtKB">
        <authorList>
            <consortium name="Ensembl"/>
        </authorList>
    </citation>
    <scope>IDENTIFICATION</scope>
</reference>
<dbReference type="Proteomes" id="UP000694569">
    <property type="component" value="Unplaced"/>
</dbReference>
<keyword evidence="5" id="KW-0677">Repeat</keyword>
<dbReference type="PANTHER" id="PTHR10662">
    <property type="entry name" value="NUCLEAR RNA EXPORT FACTOR"/>
    <property type="match status" value="1"/>
</dbReference>
<evidence type="ECO:0000256" key="3">
    <source>
        <dbReference type="ARBA" id="ARBA00022448"/>
    </source>
</evidence>
<evidence type="ECO:0000256" key="2">
    <source>
        <dbReference type="ARBA" id="ARBA00009285"/>
    </source>
</evidence>
<dbReference type="Gene3D" id="3.80.10.10">
    <property type="entry name" value="Ribonuclease Inhibitor"/>
    <property type="match status" value="1"/>
</dbReference>
<dbReference type="InterPro" id="IPR009060">
    <property type="entry name" value="UBA-like_sf"/>
</dbReference>
<sequence length="498" mass="56530">MCPVGIVKITGNKRGRAHTFPSGVVTRTQCGRGNRGKQIVVNAVPSKLPYSHMRTMHSVSVRSVTVSNMEGYLEEPRTSHIQRCLQKRYNGVRQSLDLSNFCNDPGLRSARIFLPLNKTSSIDLILQMLSEFCPQLLSLNLSCNNLIRLTGFAALYYTTPRLRSLNLSQNKLFLEQDLELIQNLDLRELWLEGNPIYASMMNSSAYYRSVLYHFPGVQKLDGKFFKPSFSFEIKATGALPPVKGSFCVSEEVKSFLTTFIHKFFTLYDSGRRQALLPLYHENAVCSFSLPNVRFPKICFDLLKDFQKENRNLMKVRKPDFRMQLLKYNKLQVVGFLCNLPKTKHDLQSLTLDVSLQTMTLLCFSLEGKFKEDVDSRDLIRAFRRTFIIVPAAESRAEILNDQMVVVNSYMRLKDPAPNALYGSSEGKPLTPERLDVVTAFSQQTGMKMEWALKCLSDNQWDLAQAGNMFTLLQNNGVIPQEAFTDAAPRNAAPRNAVL</sequence>
<dbReference type="SUPFAM" id="SSF52058">
    <property type="entry name" value="L domain-like"/>
    <property type="match status" value="1"/>
</dbReference>
<dbReference type="InterPro" id="IPR001611">
    <property type="entry name" value="Leu-rich_rpt"/>
</dbReference>
<dbReference type="InterPro" id="IPR018222">
    <property type="entry name" value="Nuclear_transport_factor_2_euk"/>
</dbReference>
<name>A0A8C5WAR5_9ANUR</name>
<proteinExistence type="inferred from homology"/>
<accession>A0A8C5WAR5</accession>
<evidence type="ECO:0000313" key="10">
    <source>
        <dbReference type="Ensembl" id="ENSLLEP00000025561.1"/>
    </source>
</evidence>